<accession>A0A7X0VG07</accession>
<proteinExistence type="predicted"/>
<organism evidence="1 2">
    <name type="scientific">Cohnella nanjingensis</name>
    <dbReference type="NCBI Taxonomy" id="1387779"/>
    <lineage>
        <taxon>Bacteria</taxon>
        <taxon>Bacillati</taxon>
        <taxon>Bacillota</taxon>
        <taxon>Bacilli</taxon>
        <taxon>Bacillales</taxon>
        <taxon>Paenibacillaceae</taxon>
        <taxon>Cohnella</taxon>
    </lineage>
</organism>
<name>A0A7X0VG07_9BACL</name>
<evidence type="ECO:0000313" key="2">
    <source>
        <dbReference type="Proteomes" id="UP000547209"/>
    </source>
</evidence>
<comment type="caution">
    <text evidence="1">The sequence shown here is derived from an EMBL/GenBank/DDBJ whole genome shotgun (WGS) entry which is preliminary data.</text>
</comment>
<gene>
    <name evidence="1" type="ORF">H7C19_18150</name>
</gene>
<reference evidence="1 2" key="1">
    <citation type="submission" date="2020-08" db="EMBL/GenBank/DDBJ databases">
        <title>Cohnella phylogeny.</title>
        <authorList>
            <person name="Dunlap C."/>
        </authorList>
    </citation>
    <scope>NUCLEOTIDE SEQUENCE [LARGE SCALE GENOMIC DNA]</scope>
    <source>
        <strain evidence="1 2">DSM 28246</strain>
    </source>
</reference>
<sequence>MKLPFADDDFDLADRDFDEFIRRGRAEREWEAENEHRRQIDSYHID</sequence>
<dbReference type="Proteomes" id="UP000547209">
    <property type="component" value="Unassembled WGS sequence"/>
</dbReference>
<dbReference type="EMBL" id="JACJVP010000029">
    <property type="protein sequence ID" value="MBB6672607.1"/>
    <property type="molecule type" value="Genomic_DNA"/>
</dbReference>
<protein>
    <submittedName>
        <fullName evidence="1">Uncharacterized protein</fullName>
    </submittedName>
</protein>
<dbReference type="AlphaFoldDB" id="A0A7X0VG07"/>
<evidence type="ECO:0000313" key="1">
    <source>
        <dbReference type="EMBL" id="MBB6672607.1"/>
    </source>
</evidence>
<keyword evidence="2" id="KW-1185">Reference proteome</keyword>
<dbReference type="RefSeq" id="WP_185144103.1">
    <property type="nucleotide sequence ID" value="NZ_JACJVP010000029.1"/>
</dbReference>